<proteinExistence type="predicted"/>
<sequence>MTRTSNSKTPYINFITEAADLAASLQEACSARNLLRRKGKQSSAEYEQLTRHIEGLSALLQPSWRKGEKKRRRRCQ</sequence>
<organism evidence="1 2">
    <name type="scientific">Aspergillus luchuensis (strain CBS 106.47)</name>
    <dbReference type="NCBI Taxonomy" id="1137211"/>
    <lineage>
        <taxon>Eukaryota</taxon>
        <taxon>Fungi</taxon>
        <taxon>Dikarya</taxon>
        <taxon>Ascomycota</taxon>
        <taxon>Pezizomycotina</taxon>
        <taxon>Eurotiomycetes</taxon>
        <taxon>Eurotiomycetidae</taxon>
        <taxon>Eurotiales</taxon>
        <taxon>Aspergillaceae</taxon>
        <taxon>Aspergillus</taxon>
        <taxon>Aspergillus subgen. Circumdati</taxon>
    </lineage>
</organism>
<dbReference type="VEuPathDB" id="FungiDB:ASPFODRAFT_53376"/>
<name>A0A1M3T184_ASPLC</name>
<protein>
    <submittedName>
        <fullName evidence="1">Uncharacterized protein</fullName>
    </submittedName>
</protein>
<accession>A0A1M3T184</accession>
<dbReference type="EMBL" id="KV878255">
    <property type="protein sequence ID" value="OJZ80502.1"/>
    <property type="molecule type" value="Genomic_DNA"/>
</dbReference>
<dbReference type="Proteomes" id="UP000184063">
    <property type="component" value="Unassembled WGS sequence"/>
</dbReference>
<reference evidence="2" key="1">
    <citation type="journal article" date="2017" name="Genome Biol.">
        <title>Comparative genomics reveals high biological diversity and specific adaptations in the industrially and medically important fungal genus Aspergillus.</title>
        <authorList>
            <person name="de Vries R.P."/>
            <person name="Riley R."/>
            <person name="Wiebenga A."/>
            <person name="Aguilar-Osorio G."/>
            <person name="Amillis S."/>
            <person name="Uchima C.A."/>
            <person name="Anderluh G."/>
            <person name="Asadollahi M."/>
            <person name="Askin M."/>
            <person name="Barry K."/>
            <person name="Battaglia E."/>
            <person name="Bayram O."/>
            <person name="Benocci T."/>
            <person name="Braus-Stromeyer S.A."/>
            <person name="Caldana C."/>
            <person name="Canovas D."/>
            <person name="Cerqueira G.C."/>
            <person name="Chen F."/>
            <person name="Chen W."/>
            <person name="Choi C."/>
            <person name="Clum A."/>
            <person name="Dos Santos R.A."/>
            <person name="Damasio A.R."/>
            <person name="Diallinas G."/>
            <person name="Emri T."/>
            <person name="Fekete E."/>
            <person name="Flipphi M."/>
            <person name="Freyberg S."/>
            <person name="Gallo A."/>
            <person name="Gournas C."/>
            <person name="Habgood R."/>
            <person name="Hainaut M."/>
            <person name="Harispe M.L."/>
            <person name="Henrissat B."/>
            <person name="Hilden K.S."/>
            <person name="Hope R."/>
            <person name="Hossain A."/>
            <person name="Karabika E."/>
            <person name="Karaffa L."/>
            <person name="Karanyi Z."/>
            <person name="Krasevec N."/>
            <person name="Kuo A."/>
            <person name="Kusch H."/>
            <person name="LaButti K."/>
            <person name="Lagendijk E.L."/>
            <person name="Lapidus A."/>
            <person name="Levasseur A."/>
            <person name="Lindquist E."/>
            <person name="Lipzen A."/>
            <person name="Logrieco A.F."/>
            <person name="MacCabe A."/>
            <person name="Maekelae M.R."/>
            <person name="Malavazi I."/>
            <person name="Melin P."/>
            <person name="Meyer V."/>
            <person name="Mielnichuk N."/>
            <person name="Miskei M."/>
            <person name="Molnar A.P."/>
            <person name="Mule G."/>
            <person name="Ngan C.Y."/>
            <person name="Orejas M."/>
            <person name="Orosz E."/>
            <person name="Ouedraogo J.P."/>
            <person name="Overkamp K.M."/>
            <person name="Park H.-S."/>
            <person name="Perrone G."/>
            <person name="Piumi F."/>
            <person name="Punt P.J."/>
            <person name="Ram A.F."/>
            <person name="Ramon A."/>
            <person name="Rauscher S."/>
            <person name="Record E."/>
            <person name="Riano-Pachon D.M."/>
            <person name="Robert V."/>
            <person name="Roehrig J."/>
            <person name="Ruller R."/>
            <person name="Salamov A."/>
            <person name="Salih N.S."/>
            <person name="Samson R.A."/>
            <person name="Sandor E."/>
            <person name="Sanguinetti M."/>
            <person name="Schuetze T."/>
            <person name="Sepcic K."/>
            <person name="Shelest E."/>
            <person name="Sherlock G."/>
            <person name="Sophianopoulou V."/>
            <person name="Squina F.M."/>
            <person name="Sun H."/>
            <person name="Susca A."/>
            <person name="Todd R.B."/>
            <person name="Tsang A."/>
            <person name="Unkles S.E."/>
            <person name="van de Wiele N."/>
            <person name="van Rossen-Uffink D."/>
            <person name="Oliveira J.V."/>
            <person name="Vesth T.C."/>
            <person name="Visser J."/>
            <person name="Yu J.-H."/>
            <person name="Zhou M."/>
            <person name="Andersen M.R."/>
            <person name="Archer D.B."/>
            <person name="Baker S.E."/>
            <person name="Benoit I."/>
            <person name="Brakhage A.A."/>
            <person name="Braus G.H."/>
            <person name="Fischer R."/>
            <person name="Frisvad J.C."/>
            <person name="Goldman G.H."/>
            <person name="Houbraken J."/>
            <person name="Oakley B."/>
            <person name="Pocsi I."/>
            <person name="Scazzocchio C."/>
            <person name="Seiboth B."/>
            <person name="vanKuyk P.A."/>
            <person name="Wortman J."/>
            <person name="Dyer P.S."/>
            <person name="Grigoriev I.V."/>
        </authorList>
    </citation>
    <scope>NUCLEOTIDE SEQUENCE [LARGE SCALE GENOMIC DNA]</scope>
    <source>
        <strain evidence="2">CBS 106.47</strain>
    </source>
</reference>
<evidence type="ECO:0000313" key="1">
    <source>
        <dbReference type="EMBL" id="OJZ80502.1"/>
    </source>
</evidence>
<dbReference type="AlphaFoldDB" id="A0A1M3T184"/>
<evidence type="ECO:0000313" key="2">
    <source>
        <dbReference type="Proteomes" id="UP000184063"/>
    </source>
</evidence>
<gene>
    <name evidence="1" type="ORF">ASPFODRAFT_53376</name>
</gene>